<feature type="compositionally biased region" description="Basic and acidic residues" evidence="1">
    <location>
        <begin position="216"/>
        <end position="231"/>
    </location>
</feature>
<proteinExistence type="predicted"/>
<reference evidence="2" key="2">
    <citation type="submission" date="2022-01" db="EMBL/GenBank/DDBJ databases">
        <authorList>
            <person name="Yamashiro T."/>
            <person name="Shiraishi A."/>
            <person name="Satake H."/>
            <person name="Nakayama K."/>
        </authorList>
    </citation>
    <scope>NUCLEOTIDE SEQUENCE</scope>
</reference>
<feature type="region of interest" description="Disordered" evidence="1">
    <location>
        <begin position="176"/>
        <end position="231"/>
    </location>
</feature>
<comment type="caution">
    <text evidence="2">The sequence shown here is derived from an EMBL/GenBank/DDBJ whole genome shotgun (WGS) entry which is preliminary data.</text>
</comment>
<sequence>MALSIADQIALDDALVAPADRLKIGKCNLRLSSDITSKEATLQVVYDVLKLTPLGHSGDIRKLSDVNVNKLHQPWRSFAAVINKCLCGTPSYDSLRLSQAQILWGMYNQKNVDYAIFLETSFSRLRPKVRRRAVRCTILGSPRTSPLRQKEARRKQYRAIPKWEAFHCPQAPEAHTHDDEIIHEKDTDEDDSSISSSDEDDSDNDVEGAKVAGAKSSEDATDAKDQVKMRQSRIHTDLDGRDKVMTDVEDTHVTLTSVILMVNNRVSLILWISYQHC</sequence>
<evidence type="ECO:0000313" key="3">
    <source>
        <dbReference type="Proteomes" id="UP001151760"/>
    </source>
</evidence>
<reference evidence="2" key="1">
    <citation type="journal article" date="2022" name="Int. J. Mol. Sci.">
        <title>Draft Genome of Tanacetum Coccineum: Genomic Comparison of Closely Related Tanacetum-Family Plants.</title>
        <authorList>
            <person name="Yamashiro T."/>
            <person name="Shiraishi A."/>
            <person name="Nakayama K."/>
            <person name="Satake H."/>
        </authorList>
    </citation>
    <scope>NUCLEOTIDE SEQUENCE</scope>
</reference>
<dbReference type="Proteomes" id="UP001151760">
    <property type="component" value="Unassembled WGS sequence"/>
</dbReference>
<keyword evidence="3" id="KW-1185">Reference proteome</keyword>
<feature type="compositionally biased region" description="Acidic residues" evidence="1">
    <location>
        <begin position="187"/>
        <end position="206"/>
    </location>
</feature>
<accession>A0ABQ5I8Y1</accession>
<name>A0ABQ5I8Y1_9ASTR</name>
<dbReference type="EMBL" id="BQNB010020497">
    <property type="protein sequence ID" value="GJT96602.1"/>
    <property type="molecule type" value="Genomic_DNA"/>
</dbReference>
<gene>
    <name evidence="2" type="ORF">Tco_1092120</name>
</gene>
<evidence type="ECO:0000313" key="2">
    <source>
        <dbReference type="EMBL" id="GJT96602.1"/>
    </source>
</evidence>
<protein>
    <submittedName>
        <fullName evidence="2">Uncharacterized protein</fullName>
    </submittedName>
</protein>
<feature type="compositionally biased region" description="Basic and acidic residues" evidence="1">
    <location>
        <begin position="176"/>
        <end position="186"/>
    </location>
</feature>
<organism evidence="2 3">
    <name type="scientific">Tanacetum coccineum</name>
    <dbReference type="NCBI Taxonomy" id="301880"/>
    <lineage>
        <taxon>Eukaryota</taxon>
        <taxon>Viridiplantae</taxon>
        <taxon>Streptophyta</taxon>
        <taxon>Embryophyta</taxon>
        <taxon>Tracheophyta</taxon>
        <taxon>Spermatophyta</taxon>
        <taxon>Magnoliopsida</taxon>
        <taxon>eudicotyledons</taxon>
        <taxon>Gunneridae</taxon>
        <taxon>Pentapetalae</taxon>
        <taxon>asterids</taxon>
        <taxon>campanulids</taxon>
        <taxon>Asterales</taxon>
        <taxon>Asteraceae</taxon>
        <taxon>Asteroideae</taxon>
        <taxon>Anthemideae</taxon>
        <taxon>Anthemidinae</taxon>
        <taxon>Tanacetum</taxon>
    </lineage>
</organism>
<evidence type="ECO:0000256" key="1">
    <source>
        <dbReference type="SAM" id="MobiDB-lite"/>
    </source>
</evidence>